<dbReference type="Pfam" id="PF00994">
    <property type="entry name" value="MoCF_biosynth"/>
    <property type="match status" value="1"/>
</dbReference>
<comment type="cofactor">
    <cofactor evidence="7">
        <name>Mg(2+)</name>
        <dbReference type="ChEBI" id="CHEBI:18420"/>
    </cofactor>
</comment>
<sequence>MADAAGSSMVTAEEHLAWILDRVPALAPRSLPVGEAHGLTLAGDANACHDLPLWDNSAMDGYALRAADVAAAGPASPIALRVLGEVASGSAEDPQIGPGEAVRIMTGAPVPADADAVVPVEHTRGDRADDPWAVERVEVIRRADPGANIRIRGEDTAAGAVLARAGDLLTANRVAALAAAGEAAVLVRPRPRVAVVATGSELQPAGAPLRRGQIPESNSMLVAGLLAECGVAAEAVQVHGDDTDAFARVLAELASQVDAIITTGGVGPGRHDIVRIAVEAEPEVRAVRVAVKPGQPQCTGRLAGGAWIFALPGNPVSAAVSFELFVRPALLRMQGRGEVQRMRLPAVAASSWRGSAGRLQVLPVRIDREPGGLVCRPSVNPRGVSHAVGGSGAANGYALVGPERGDVAAGDPVDVIVLEP</sequence>
<keyword evidence="7" id="KW-0479">Metal-binding</keyword>
<dbReference type="InterPro" id="IPR005110">
    <property type="entry name" value="MoeA_linker/N"/>
</dbReference>
<keyword evidence="10" id="KW-1185">Reference proteome</keyword>
<dbReference type="Pfam" id="PF03453">
    <property type="entry name" value="MoeA_N"/>
    <property type="match status" value="1"/>
</dbReference>
<keyword evidence="5 7" id="KW-0501">Molybdenum cofactor biosynthesis</keyword>
<organism evidence="9 10">
    <name type="scientific">Leucobacter soli</name>
    <dbReference type="NCBI Taxonomy" id="2812850"/>
    <lineage>
        <taxon>Bacteria</taxon>
        <taxon>Bacillati</taxon>
        <taxon>Actinomycetota</taxon>
        <taxon>Actinomycetes</taxon>
        <taxon>Micrococcales</taxon>
        <taxon>Microbacteriaceae</taxon>
        <taxon>Leucobacter</taxon>
    </lineage>
</organism>
<comment type="pathway">
    <text evidence="2 7">Cofactor biosynthesis; molybdopterin biosynthesis.</text>
</comment>
<evidence type="ECO:0000313" key="10">
    <source>
        <dbReference type="Proteomes" id="UP000693892"/>
    </source>
</evidence>
<dbReference type="AlphaFoldDB" id="A0A916NKX1"/>
<dbReference type="PANTHER" id="PTHR10192">
    <property type="entry name" value="MOLYBDOPTERIN BIOSYNTHESIS PROTEIN"/>
    <property type="match status" value="1"/>
</dbReference>
<gene>
    <name evidence="9" type="primary">moaE2_2</name>
    <name evidence="9" type="ORF">LEUCIP111803_00307</name>
</gene>
<dbReference type="GO" id="GO:0061599">
    <property type="term" value="F:molybdopterin molybdotransferase activity"/>
    <property type="evidence" value="ECO:0007669"/>
    <property type="project" value="UniProtKB-UniRule"/>
</dbReference>
<dbReference type="NCBIfam" id="TIGR00177">
    <property type="entry name" value="molyb_syn"/>
    <property type="match status" value="1"/>
</dbReference>
<dbReference type="GO" id="GO:0005829">
    <property type="term" value="C:cytosol"/>
    <property type="evidence" value="ECO:0007669"/>
    <property type="project" value="TreeGrafter"/>
</dbReference>
<evidence type="ECO:0000256" key="4">
    <source>
        <dbReference type="ARBA" id="ARBA00022505"/>
    </source>
</evidence>
<dbReference type="EC" id="2.10.1.1" evidence="7"/>
<keyword evidence="7" id="KW-0460">Magnesium</keyword>
<comment type="caution">
    <text evidence="9">The sequence shown here is derived from an EMBL/GenBank/DDBJ whole genome shotgun (WGS) entry which is preliminary data.</text>
</comment>
<dbReference type="Pfam" id="PF03454">
    <property type="entry name" value="MoeA_C"/>
    <property type="match status" value="1"/>
</dbReference>
<evidence type="ECO:0000256" key="1">
    <source>
        <dbReference type="ARBA" id="ARBA00002901"/>
    </source>
</evidence>
<evidence type="ECO:0000313" key="9">
    <source>
        <dbReference type="EMBL" id="CAG7599575.1"/>
    </source>
</evidence>
<comment type="similarity">
    <text evidence="3 7">Belongs to the MoeA family.</text>
</comment>
<dbReference type="GO" id="GO:0006777">
    <property type="term" value="P:Mo-molybdopterin cofactor biosynthetic process"/>
    <property type="evidence" value="ECO:0007669"/>
    <property type="project" value="UniProtKB-UniRule"/>
</dbReference>
<keyword evidence="4 7" id="KW-0500">Molybdenum</keyword>
<dbReference type="Proteomes" id="UP000693892">
    <property type="component" value="Unassembled WGS sequence"/>
</dbReference>
<dbReference type="InterPro" id="IPR001453">
    <property type="entry name" value="MoaB/Mog_dom"/>
</dbReference>
<reference evidence="9" key="1">
    <citation type="submission" date="2021-06" db="EMBL/GenBank/DDBJ databases">
        <authorList>
            <person name="Criscuolo A."/>
        </authorList>
    </citation>
    <scope>NUCLEOTIDE SEQUENCE</scope>
    <source>
        <strain evidence="9">CIP111803</strain>
    </source>
</reference>
<dbReference type="PANTHER" id="PTHR10192:SF5">
    <property type="entry name" value="GEPHYRIN"/>
    <property type="match status" value="1"/>
</dbReference>
<evidence type="ECO:0000256" key="6">
    <source>
        <dbReference type="ARBA" id="ARBA00047317"/>
    </source>
</evidence>
<keyword evidence="7 9" id="KW-0808">Transferase</keyword>
<dbReference type="GO" id="GO:0046872">
    <property type="term" value="F:metal ion binding"/>
    <property type="evidence" value="ECO:0007669"/>
    <property type="project" value="UniProtKB-UniRule"/>
</dbReference>
<comment type="function">
    <text evidence="1 7">Catalyzes the insertion of molybdate into adenylated molybdopterin with the concomitant release of AMP.</text>
</comment>
<dbReference type="SMART" id="SM00852">
    <property type="entry name" value="MoCF_biosynth"/>
    <property type="match status" value="1"/>
</dbReference>
<dbReference type="RefSeq" id="WP_236021721.1">
    <property type="nucleotide sequence ID" value="NZ_CAJVAP010000003.1"/>
</dbReference>
<dbReference type="EMBL" id="CAJVAP010000003">
    <property type="protein sequence ID" value="CAG7599575.1"/>
    <property type="molecule type" value="Genomic_DNA"/>
</dbReference>
<dbReference type="FunFam" id="2.170.190.11:FF:000001">
    <property type="entry name" value="Molybdopterin molybdenumtransferase"/>
    <property type="match status" value="1"/>
</dbReference>
<evidence type="ECO:0000259" key="8">
    <source>
        <dbReference type="SMART" id="SM00852"/>
    </source>
</evidence>
<evidence type="ECO:0000256" key="7">
    <source>
        <dbReference type="RuleBase" id="RU365090"/>
    </source>
</evidence>
<evidence type="ECO:0000256" key="3">
    <source>
        <dbReference type="ARBA" id="ARBA00010763"/>
    </source>
</evidence>
<evidence type="ECO:0000256" key="5">
    <source>
        <dbReference type="ARBA" id="ARBA00023150"/>
    </source>
</evidence>
<dbReference type="InterPro" id="IPR038987">
    <property type="entry name" value="MoeA-like"/>
</dbReference>
<comment type="catalytic activity">
    <reaction evidence="6">
        <text>adenylyl-molybdopterin + molybdate = Mo-molybdopterin + AMP + H(+)</text>
        <dbReference type="Rhea" id="RHEA:35047"/>
        <dbReference type="ChEBI" id="CHEBI:15378"/>
        <dbReference type="ChEBI" id="CHEBI:36264"/>
        <dbReference type="ChEBI" id="CHEBI:62727"/>
        <dbReference type="ChEBI" id="CHEBI:71302"/>
        <dbReference type="ChEBI" id="CHEBI:456215"/>
        <dbReference type="EC" id="2.10.1.1"/>
    </reaction>
</comment>
<accession>A0A916NKX1</accession>
<evidence type="ECO:0000256" key="2">
    <source>
        <dbReference type="ARBA" id="ARBA00005046"/>
    </source>
</evidence>
<protein>
    <recommendedName>
        <fullName evidence="7">Molybdopterin molybdenumtransferase</fullName>
        <ecNumber evidence="7">2.10.1.1</ecNumber>
    </recommendedName>
</protein>
<feature type="domain" description="MoaB/Mog" evidence="8">
    <location>
        <begin position="194"/>
        <end position="332"/>
    </location>
</feature>
<name>A0A916NKX1_9MICO</name>
<dbReference type="CDD" id="cd00887">
    <property type="entry name" value="MoeA"/>
    <property type="match status" value="1"/>
</dbReference>
<dbReference type="NCBIfam" id="NF045515">
    <property type="entry name" value="Glp_gephyrin"/>
    <property type="match status" value="1"/>
</dbReference>
<dbReference type="InterPro" id="IPR005111">
    <property type="entry name" value="MoeA_C_domain_IV"/>
</dbReference>
<proteinExistence type="inferred from homology"/>